<proteinExistence type="predicted"/>
<dbReference type="STRING" id="1802579.A2310_00780"/>
<dbReference type="AlphaFoldDB" id="A0A1F4SRI3"/>
<accession>A0A1F4SRI3</accession>
<dbReference type="GO" id="GO:0003677">
    <property type="term" value="F:DNA binding"/>
    <property type="evidence" value="ECO:0007669"/>
    <property type="project" value="UniProtKB-KW"/>
</dbReference>
<dbReference type="Proteomes" id="UP000178417">
    <property type="component" value="Unassembled WGS sequence"/>
</dbReference>
<protein>
    <submittedName>
        <fullName evidence="2">DNA-binding protein</fullName>
    </submittedName>
</protein>
<evidence type="ECO:0000259" key="1">
    <source>
        <dbReference type="Pfam" id="PF10543"/>
    </source>
</evidence>
<reference evidence="2 3" key="1">
    <citation type="journal article" date="2016" name="Nat. Commun.">
        <title>Thousands of microbial genomes shed light on interconnected biogeochemical processes in an aquifer system.</title>
        <authorList>
            <person name="Anantharaman K."/>
            <person name="Brown C.T."/>
            <person name="Hug L.A."/>
            <person name="Sharon I."/>
            <person name="Castelle C.J."/>
            <person name="Probst A.J."/>
            <person name="Thomas B.C."/>
            <person name="Singh A."/>
            <person name="Wilkins M.J."/>
            <person name="Karaoz U."/>
            <person name="Brodie E.L."/>
            <person name="Williams K.H."/>
            <person name="Hubbard S.S."/>
            <person name="Banfield J.F."/>
        </authorList>
    </citation>
    <scope>NUCLEOTIDE SEQUENCE [LARGE SCALE GENOMIC DNA]</scope>
</reference>
<name>A0A1F4SRI3_UNCSA</name>
<keyword evidence="2" id="KW-0238">DNA-binding</keyword>
<dbReference type="EMBL" id="MEUB01000022">
    <property type="protein sequence ID" value="OGC23052.1"/>
    <property type="molecule type" value="Genomic_DNA"/>
</dbReference>
<evidence type="ECO:0000313" key="3">
    <source>
        <dbReference type="Proteomes" id="UP000178417"/>
    </source>
</evidence>
<comment type="caution">
    <text evidence="2">The sequence shown here is derived from an EMBL/GenBank/DDBJ whole genome shotgun (WGS) entry which is preliminary data.</text>
</comment>
<sequence>MKNFMPVERIESKIYLIRSQKVMIDFDLAELYMISTKRLNEQVKRNIDRFPGDFMFQLTEKECGILLSSVLVFGDTEEKKLRSQFATSKKGGRRYFPYAFTEQGVAMLSSVLKSKRAVQMNIFIMRAFVKLREVLATHKDLVQKFKELEMKVGKHDKEIISIFEAIRRLMAPPENPKEKIGFIK</sequence>
<feature type="domain" description="KilA-N DNA-binding" evidence="1">
    <location>
        <begin position="12"/>
        <end position="111"/>
    </location>
</feature>
<dbReference type="Pfam" id="PF10543">
    <property type="entry name" value="ORF6N"/>
    <property type="match status" value="1"/>
</dbReference>
<evidence type="ECO:0000313" key="2">
    <source>
        <dbReference type="EMBL" id="OGC23052.1"/>
    </source>
</evidence>
<dbReference type="InterPro" id="IPR018873">
    <property type="entry name" value="KilA-N_DNA-bd_domain"/>
</dbReference>
<organism evidence="2 3">
    <name type="scientific">candidate division WOR-1 bacterium RIFOXYB2_FULL_37_13</name>
    <dbReference type="NCBI Taxonomy" id="1802579"/>
    <lineage>
        <taxon>Bacteria</taxon>
        <taxon>Bacillati</taxon>
        <taxon>Saganbacteria</taxon>
    </lineage>
</organism>
<gene>
    <name evidence="2" type="ORF">A2310_00780</name>
</gene>